<evidence type="ECO:0008006" key="5">
    <source>
        <dbReference type="Google" id="ProtNLM"/>
    </source>
</evidence>
<feature type="region of interest" description="Disordered" evidence="1">
    <location>
        <begin position="24"/>
        <end position="52"/>
    </location>
</feature>
<feature type="compositionally biased region" description="Low complexity" evidence="1">
    <location>
        <begin position="24"/>
        <end position="45"/>
    </location>
</feature>
<dbReference type="PATRIC" id="fig|84531.7.peg.88"/>
<evidence type="ECO:0000256" key="2">
    <source>
        <dbReference type="SAM" id="SignalP"/>
    </source>
</evidence>
<evidence type="ECO:0000256" key="1">
    <source>
        <dbReference type="SAM" id="MobiDB-lite"/>
    </source>
</evidence>
<dbReference type="EMBL" id="CP011129">
    <property type="protein sequence ID" value="ALN81231.1"/>
    <property type="molecule type" value="Genomic_DNA"/>
</dbReference>
<reference evidence="3 4" key="1">
    <citation type="journal article" date="2015" name="BMC Genomics">
        <title>Comparative genomics and metabolic profiling of the genus Lysobacter.</title>
        <authorList>
            <person name="de Bruijn I."/>
            <person name="Cheng X."/>
            <person name="de Jager V."/>
            <person name="Exposito R.G."/>
            <person name="Watrous J."/>
            <person name="Patel N."/>
            <person name="Postma J."/>
            <person name="Dorrestein P.C."/>
            <person name="Kobayashi D."/>
            <person name="Raaijmakers J.M."/>
        </authorList>
    </citation>
    <scope>NUCLEOTIDE SEQUENCE [LARGE SCALE GENOMIC DNA]</scope>
    <source>
        <strain evidence="3 4">76</strain>
    </source>
</reference>
<dbReference type="InterPro" id="IPR005590">
    <property type="entry name" value="DUF333"/>
</dbReference>
<feature type="signal peptide" evidence="2">
    <location>
        <begin position="1"/>
        <end position="18"/>
    </location>
</feature>
<feature type="chain" id="PRO_5009798144" description="Hemolysin" evidence="2">
    <location>
        <begin position="19"/>
        <end position="104"/>
    </location>
</feature>
<dbReference type="KEGG" id="lab:LA76x_3103"/>
<name>A0A0S2FCF2_LYSAN</name>
<dbReference type="PANTHER" id="PTHR38008">
    <property type="entry name" value="HEMOLYSIN-RELATED"/>
    <property type="match status" value="1"/>
</dbReference>
<sequence length="104" mass="10788">MQNLPRFALLLTAVMALAACATPADTTPTETAPAEAAPADSASTLTPKIGMPNPASVHCKDLGGTLEIRTGKDGGQFGVCTLPDGKVCEEWALFRDKKCVTPSE</sequence>
<dbReference type="PANTHER" id="PTHR38008:SF2">
    <property type="entry name" value="HEMOLYSIN"/>
    <property type="match status" value="1"/>
</dbReference>
<dbReference type="RefSeq" id="WP_082638167.1">
    <property type="nucleotide sequence ID" value="NZ_CP011129.1"/>
</dbReference>
<dbReference type="Pfam" id="PF03891">
    <property type="entry name" value="DUF333"/>
    <property type="match status" value="1"/>
</dbReference>
<evidence type="ECO:0000313" key="4">
    <source>
        <dbReference type="Proteomes" id="UP000060787"/>
    </source>
</evidence>
<keyword evidence="2" id="KW-0732">Signal</keyword>
<dbReference type="KEGG" id="laq:GLA29479_85"/>
<evidence type="ECO:0000313" key="3">
    <source>
        <dbReference type="EMBL" id="ALN81231.1"/>
    </source>
</evidence>
<accession>A0A0S2FCF2</accession>
<gene>
    <name evidence="3" type="ORF">LA76x_3103</name>
</gene>
<dbReference type="STRING" id="84531.LA76x_3103"/>
<keyword evidence="4" id="KW-1185">Reference proteome</keyword>
<dbReference type="OrthoDB" id="148878at2"/>
<dbReference type="AlphaFoldDB" id="A0A0S2FCF2"/>
<dbReference type="PROSITE" id="PS51257">
    <property type="entry name" value="PROKAR_LIPOPROTEIN"/>
    <property type="match status" value="1"/>
</dbReference>
<dbReference type="Proteomes" id="UP000060787">
    <property type="component" value="Chromosome"/>
</dbReference>
<protein>
    <recommendedName>
        <fullName evidence="5">Hemolysin</fullName>
    </recommendedName>
</protein>
<organism evidence="3 4">
    <name type="scientific">Lysobacter antibioticus</name>
    <dbReference type="NCBI Taxonomy" id="84531"/>
    <lineage>
        <taxon>Bacteria</taxon>
        <taxon>Pseudomonadati</taxon>
        <taxon>Pseudomonadota</taxon>
        <taxon>Gammaproteobacteria</taxon>
        <taxon>Lysobacterales</taxon>
        <taxon>Lysobacteraceae</taxon>
        <taxon>Lysobacter</taxon>
    </lineage>
</organism>
<proteinExistence type="predicted"/>